<dbReference type="PANTHER" id="PTHR43226:SF3">
    <property type="entry name" value="XAA-PRO AMINOPEPTIDASE AN0832-RELATED"/>
    <property type="match status" value="1"/>
</dbReference>
<evidence type="ECO:0000256" key="5">
    <source>
        <dbReference type="ARBA" id="ARBA00012574"/>
    </source>
</evidence>
<keyword evidence="11" id="KW-0464">Manganese</keyword>
<keyword evidence="6 16" id="KW-0031">Aminopeptidase</keyword>
<name>A0A443HVU0_BYSSP</name>
<dbReference type="CDD" id="cd01087">
    <property type="entry name" value="Prolidase"/>
    <property type="match status" value="1"/>
</dbReference>
<evidence type="ECO:0000256" key="10">
    <source>
        <dbReference type="ARBA" id="ARBA00023049"/>
    </source>
</evidence>
<evidence type="ECO:0000256" key="8">
    <source>
        <dbReference type="ARBA" id="ARBA00022723"/>
    </source>
</evidence>
<keyword evidence="8 14" id="KW-0479">Metal-binding</keyword>
<dbReference type="GeneID" id="39597763"/>
<dbReference type="Pfam" id="PF05195">
    <property type="entry name" value="AMP_N"/>
    <property type="match status" value="1"/>
</dbReference>
<dbReference type="Gene3D" id="3.90.230.10">
    <property type="entry name" value="Creatinase/methionine aminopeptidase superfamily"/>
    <property type="match status" value="1"/>
</dbReference>
<dbReference type="InterPro" id="IPR001131">
    <property type="entry name" value="Peptidase_M24B_aminopep-P_CS"/>
</dbReference>
<sequence>MKLQSLRARSRDCSLTDDALRSQVDTSIIQNYHIHLELLGANCDKYPAKQHVRRVAARLGVSHGLIYLEGKPTTYLDDSDQTVPFRQRRYFYYLSGVDEPDCYLTYDIAQDRLILYVPDFDLRRAIWMGPTLTVDEAQESRYDVDQARYYSSLSDDINRWAAENNEHYPIYLLHASEQPTGTAANLQFDAEQLQPAMDTCRGVKDKHEIDQIRRANKVSGLAHIQVLRNISKMVNETQIEGIFLDTCVSLGAKNQAYGIIAASGENAATLHYMKNNEPLADRQFVCLDAGAEWNCYASDVTRTFPLQGRWPSDEARDTYRIVEKMQEECIKRIRKGVRFLDLHILAHVIAIEGLLDLGILKGGSTEEIRKCGVSRVFFPHGLGHHVGLEVHDVSEKSIMAASGEQEDDSVLVPPTSRSPCTFSAPTLEPGMIVTVEPGVYFSRLALQNAKQQPYAKYIDFNVAARYIPVGGVRIEDDILVTDGGYENLTTAPKGEKMLEIIRRGQ</sequence>
<dbReference type="InterPro" id="IPR052433">
    <property type="entry name" value="X-Pro_dipept-like"/>
</dbReference>
<evidence type="ECO:0000256" key="9">
    <source>
        <dbReference type="ARBA" id="ARBA00022801"/>
    </source>
</evidence>
<dbReference type="SUPFAM" id="SSF53092">
    <property type="entry name" value="Creatinase/prolidase N-terminal domain"/>
    <property type="match status" value="1"/>
</dbReference>
<dbReference type="GO" id="GO:0070006">
    <property type="term" value="F:metalloaminopeptidase activity"/>
    <property type="evidence" value="ECO:0007669"/>
    <property type="project" value="InterPro"/>
</dbReference>
<accession>A0A443HVU0</accession>
<dbReference type="Pfam" id="PF00557">
    <property type="entry name" value="Peptidase_M24"/>
    <property type="match status" value="1"/>
</dbReference>
<dbReference type="RefSeq" id="XP_028485592.1">
    <property type="nucleotide sequence ID" value="XM_028628486.1"/>
</dbReference>
<evidence type="ECO:0000256" key="7">
    <source>
        <dbReference type="ARBA" id="ARBA00022670"/>
    </source>
</evidence>
<dbReference type="EC" id="3.4.11.9" evidence="5"/>
<evidence type="ECO:0000259" key="15">
    <source>
        <dbReference type="SMART" id="SM01011"/>
    </source>
</evidence>
<feature type="domain" description="Aminopeptidase P N-terminal" evidence="15">
    <location>
        <begin position="46"/>
        <end position="178"/>
    </location>
</feature>
<evidence type="ECO:0000256" key="6">
    <source>
        <dbReference type="ARBA" id="ARBA00022438"/>
    </source>
</evidence>
<comment type="function">
    <text evidence="3">Catalyzes the removal of a penultimate prolyl residue from the N-termini of peptides.</text>
</comment>
<dbReference type="PROSITE" id="PS00491">
    <property type="entry name" value="PROLINE_PEPTIDASE"/>
    <property type="match status" value="1"/>
</dbReference>
<dbReference type="EMBL" id="RCNU01000004">
    <property type="protein sequence ID" value="RWQ95947.1"/>
    <property type="molecule type" value="Genomic_DNA"/>
</dbReference>
<dbReference type="InterPro" id="IPR000994">
    <property type="entry name" value="Pept_M24"/>
</dbReference>
<dbReference type="AlphaFoldDB" id="A0A443HVU0"/>
<comment type="similarity">
    <text evidence="4 14">Belongs to the peptidase M24B family.</text>
</comment>
<dbReference type="SUPFAM" id="SSF55920">
    <property type="entry name" value="Creatinase/aminopeptidase"/>
    <property type="match status" value="1"/>
</dbReference>
<evidence type="ECO:0000256" key="1">
    <source>
        <dbReference type="ARBA" id="ARBA00001424"/>
    </source>
</evidence>
<evidence type="ECO:0000256" key="3">
    <source>
        <dbReference type="ARBA" id="ARBA00002443"/>
    </source>
</evidence>
<keyword evidence="7" id="KW-0645">Protease</keyword>
<evidence type="ECO:0000256" key="14">
    <source>
        <dbReference type="RuleBase" id="RU000590"/>
    </source>
</evidence>
<protein>
    <recommendedName>
        <fullName evidence="5">Xaa-Pro aminopeptidase</fullName>
        <ecNumber evidence="5">3.4.11.9</ecNumber>
    </recommendedName>
    <alternativeName>
        <fullName evidence="12">Aminoacylproline aminopeptidase</fullName>
    </alternativeName>
    <alternativeName>
        <fullName evidence="13">Prolidase</fullName>
    </alternativeName>
</protein>
<keyword evidence="10" id="KW-0482">Metalloprotease</keyword>
<keyword evidence="17" id="KW-1185">Reference proteome</keyword>
<dbReference type="SMART" id="SM01011">
    <property type="entry name" value="AMP_N"/>
    <property type="match status" value="1"/>
</dbReference>
<dbReference type="VEuPathDB" id="FungiDB:C8Q69DRAFT_431007"/>
<dbReference type="Proteomes" id="UP000283841">
    <property type="component" value="Unassembled WGS sequence"/>
</dbReference>
<evidence type="ECO:0000313" key="16">
    <source>
        <dbReference type="EMBL" id="RWQ95947.1"/>
    </source>
</evidence>
<dbReference type="STRING" id="264951.A0A443HVU0"/>
<dbReference type="GO" id="GO:0006508">
    <property type="term" value="P:proteolysis"/>
    <property type="evidence" value="ECO:0007669"/>
    <property type="project" value="UniProtKB-KW"/>
</dbReference>
<evidence type="ECO:0000256" key="2">
    <source>
        <dbReference type="ARBA" id="ARBA00001936"/>
    </source>
</evidence>
<dbReference type="InterPro" id="IPR007865">
    <property type="entry name" value="Aminopep_P_N"/>
</dbReference>
<reference evidence="16 17" key="1">
    <citation type="journal article" date="2018" name="Front. Microbiol.">
        <title>Genomic and genetic insights into a cosmopolitan fungus, Paecilomyces variotii (Eurotiales).</title>
        <authorList>
            <person name="Urquhart A.S."/>
            <person name="Mondo S.J."/>
            <person name="Makela M.R."/>
            <person name="Hane J.K."/>
            <person name="Wiebenga A."/>
            <person name="He G."/>
            <person name="Mihaltcheva S."/>
            <person name="Pangilinan J."/>
            <person name="Lipzen A."/>
            <person name="Barry K."/>
            <person name="de Vries R.P."/>
            <person name="Grigoriev I.V."/>
            <person name="Idnurm A."/>
        </authorList>
    </citation>
    <scope>NUCLEOTIDE SEQUENCE [LARGE SCALE GENOMIC DNA]</scope>
    <source>
        <strain evidence="16 17">CBS 101075</strain>
    </source>
</reference>
<dbReference type="InterPro" id="IPR036005">
    <property type="entry name" value="Creatinase/aminopeptidase-like"/>
</dbReference>
<comment type="catalytic activity">
    <reaction evidence="1">
        <text>Release of any N-terminal amino acid, including proline, that is linked to proline, even from a dipeptide or tripeptide.</text>
        <dbReference type="EC" id="3.4.11.9"/>
    </reaction>
</comment>
<dbReference type="PANTHER" id="PTHR43226">
    <property type="entry name" value="XAA-PRO AMINOPEPTIDASE 3"/>
    <property type="match status" value="1"/>
</dbReference>
<evidence type="ECO:0000256" key="4">
    <source>
        <dbReference type="ARBA" id="ARBA00008766"/>
    </source>
</evidence>
<keyword evidence="9" id="KW-0378">Hydrolase</keyword>
<comment type="caution">
    <text evidence="16">The sequence shown here is derived from an EMBL/GenBank/DDBJ whole genome shotgun (WGS) entry which is preliminary data.</text>
</comment>
<gene>
    <name evidence="16" type="ORF">C8Q69DRAFT_431007</name>
</gene>
<comment type="cofactor">
    <cofactor evidence="2">
        <name>Mn(2+)</name>
        <dbReference type="ChEBI" id="CHEBI:29035"/>
    </cofactor>
</comment>
<evidence type="ECO:0000256" key="11">
    <source>
        <dbReference type="ARBA" id="ARBA00023211"/>
    </source>
</evidence>
<proteinExistence type="inferred from homology"/>
<dbReference type="GO" id="GO:0030145">
    <property type="term" value="F:manganese ion binding"/>
    <property type="evidence" value="ECO:0007669"/>
    <property type="project" value="InterPro"/>
</dbReference>
<evidence type="ECO:0000256" key="12">
    <source>
        <dbReference type="ARBA" id="ARBA00030849"/>
    </source>
</evidence>
<dbReference type="InterPro" id="IPR029149">
    <property type="entry name" value="Creatin/AminoP/Spt16_N"/>
</dbReference>
<evidence type="ECO:0000256" key="13">
    <source>
        <dbReference type="ARBA" id="ARBA00032413"/>
    </source>
</evidence>
<dbReference type="Gene3D" id="3.40.350.10">
    <property type="entry name" value="Creatinase/prolidase N-terminal domain"/>
    <property type="match status" value="1"/>
</dbReference>
<evidence type="ECO:0000313" key="17">
    <source>
        <dbReference type="Proteomes" id="UP000283841"/>
    </source>
</evidence>
<organism evidence="16 17">
    <name type="scientific">Byssochlamys spectabilis</name>
    <name type="common">Paecilomyces variotii</name>
    <dbReference type="NCBI Taxonomy" id="264951"/>
    <lineage>
        <taxon>Eukaryota</taxon>
        <taxon>Fungi</taxon>
        <taxon>Dikarya</taxon>
        <taxon>Ascomycota</taxon>
        <taxon>Pezizomycotina</taxon>
        <taxon>Eurotiomycetes</taxon>
        <taxon>Eurotiomycetidae</taxon>
        <taxon>Eurotiales</taxon>
        <taxon>Thermoascaceae</taxon>
        <taxon>Paecilomyces</taxon>
    </lineage>
</organism>